<evidence type="ECO:0000256" key="3">
    <source>
        <dbReference type="ARBA" id="ARBA00022741"/>
    </source>
</evidence>
<dbReference type="NCBIfam" id="TIGR00231">
    <property type="entry name" value="small_GTP"/>
    <property type="match status" value="1"/>
</dbReference>
<dbReference type="CDD" id="cd14858">
    <property type="entry name" value="TrmE_N"/>
    <property type="match status" value="1"/>
</dbReference>
<dbReference type="GO" id="GO:0003924">
    <property type="term" value="F:GTPase activity"/>
    <property type="evidence" value="ECO:0007669"/>
    <property type="project" value="UniProtKB-UniRule"/>
</dbReference>
<dbReference type="CDD" id="cd04164">
    <property type="entry name" value="trmE"/>
    <property type="match status" value="1"/>
</dbReference>
<dbReference type="InterPro" id="IPR006073">
    <property type="entry name" value="GTP-bd"/>
</dbReference>
<comment type="cofactor">
    <cofactor evidence="7">
        <name>K(+)</name>
        <dbReference type="ChEBI" id="CHEBI:29103"/>
    </cofactor>
    <text evidence="7">Binds 1 potassium ion per subunit.</text>
</comment>
<name>A0A245ZKW8_9SPHN</name>
<dbReference type="GO" id="GO:0046872">
    <property type="term" value="F:metal ion binding"/>
    <property type="evidence" value="ECO:0007669"/>
    <property type="project" value="UniProtKB-KW"/>
</dbReference>
<feature type="domain" description="G" evidence="8">
    <location>
        <begin position="215"/>
        <end position="305"/>
    </location>
</feature>
<organism evidence="11 12">
    <name type="scientific">Sphingomonas dokdonensis</name>
    <dbReference type="NCBI Taxonomy" id="344880"/>
    <lineage>
        <taxon>Bacteria</taxon>
        <taxon>Pseudomonadati</taxon>
        <taxon>Pseudomonadota</taxon>
        <taxon>Alphaproteobacteria</taxon>
        <taxon>Sphingomonadales</taxon>
        <taxon>Sphingomonadaceae</taxon>
        <taxon>Sphingomonas</taxon>
    </lineage>
</organism>
<proteinExistence type="inferred from homology"/>
<dbReference type="PANTHER" id="PTHR42714">
    <property type="entry name" value="TRNA MODIFICATION GTPASE GTPBP3"/>
    <property type="match status" value="1"/>
</dbReference>
<dbReference type="OrthoDB" id="9805918at2"/>
<keyword evidence="7" id="KW-0479">Metal-binding</keyword>
<dbReference type="EMBL" id="NBBI01000003">
    <property type="protein sequence ID" value="OWK30373.1"/>
    <property type="molecule type" value="Genomic_DNA"/>
</dbReference>
<comment type="caution">
    <text evidence="11">The sequence shown here is derived from an EMBL/GenBank/DDBJ whole genome shotgun (WGS) entry which is preliminary data.</text>
</comment>
<evidence type="ECO:0000259" key="9">
    <source>
        <dbReference type="Pfam" id="PF10396"/>
    </source>
</evidence>
<feature type="binding site" evidence="7">
    <location>
        <begin position="242"/>
        <end position="248"/>
    </location>
    <ligand>
        <name>GTP</name>
        <dbReference type="ChEBI" id="CHEBI:37565"/>
    </ligand>
</feature>
<evidence type="ECO:0000313" key="11">
    <source>
        <dbReference type="EMBL" id="OWK30373.1"/>
    </source>
</evidence>
<feature type="domain" description="MnmE helical" evidence="10">
    <location>
        <begin position="120"/>
        <end position="420"/>
    </location>
</feature>
<keyword evidence="2 7" id="KW-0819">tRNA processing</keyword>
<feature type="binding site" evidence="7">
    <location>
        <position position="242"/>
    </location>
    <ligand>
        <name>K(+)</name>
        <dbReference type="ChEBI" id="CHEBI:29103"/>
    </ligand>
</feature>
<feature type="binding site" evidence="7">
    <location>
        <position position="244"/>
    </location>
    <ligand>
        <name>K(+)</name>
        <dbReference type="ChEBI" id="CHEBI:29103"/>
    </ligand>
</feature>
<comment type="function">
    <text evidence="7">Exhibits a very high intrinsic GTPase hydrolysis rate. Involved in the addition of a carboxymethylaminomethyl (cmnm) group at the wobble position (U34) of certain tRNAs, forming tRNA-cmnm(5)s(2)U34.</text>
</comment>
<dbReference type="SUPFAM" id="SSF116878">
    <property type="entry name" value="TrmE connector domain"/>
    <property type="match status" value="1"/>
</dbReference>
<comment type="subcellular location">
    <subcellularLocation>
        <location evidence="7">Cytoplasm</location>
    </subcellularLocation>
</comment>
<dbReference type="NCBIfam" id="NF003661">
    <property type="entry name" value="PRK05291.1-3"/>
    <property type="match status" value="1"/>
</dbReference>
<feature type="binding site" evidence="7">
    <location>
        <position position="223"/>
    </location>
    <ligand>
        <name>K(+)</name>
        <dbReference type="ChEBI" id="CHEBI:29103"/>
    </ligand>
</feature>
<dbReference type="PANTHER" id="PTHR42714:SF2">
    <property type="entry name" value="TRNA MODIFICATION GTPASE GTPBP3, MITOCHONDRIAL"/>
    <property type="match status" value="1"/>
</dbReference>
<evidence type="ECO:0000256" key="2">
    <source>
        <dbReference type="ARBA" id="ARBA00022694"/>
    </source>
</evidence>
<dbReference type="InterPro" id="IPR027266">
    <property type="entry name" value="TrmE/GcvT-like"/>
</dbReference>
<feature type="binding site" evidence="7">
    <location>
        <position position="227"/>
    </location>
    <ligand>
        <name>Mg(2+)</name>
        <dbReference type="ChEBI" id="CHEBI:18420"/>
    </ligand>
</feature>
<dbReference type="Pfam" id="PF10396">
    <property type="entry name" value="TrmE_N"/>
    <property type="match status" value="1"/>
</dbReference>
<dbReference type="GO" id="GO:0005525">
    <property type="term" value="F:GTP binding"/>
    <property type="evidence" value="ECO:0007669"/>
    <property type="project" value="UniProtKB-UniRule"/>
</dbReference>
<gene>
    <name evidence="7 11" type="primary">mnmE</name>
    <name evidence="7" type="synonym">trmE</name>
    <name evidence="11" type="ORF">SPDO_20580</name>
</gene>
<keyword evidence="7" id="KW-0460">Magnesium</keyword>
<dbReference type="Pfam" id="PF01926">
    <property type="entry name" value="MMR_HSR1"/>
    <property type="match status" value="1"/>
</dbReference>
<feature type="binding site" evidence="7">
    <location>
        <position position="20"/>
    </location>
    <ligand>
        <name>(6S)-5-formyl-5,6,7,8-tetrahydrofolate</name>
        <dbReference type="ChEBI" id="CHEBI:57457"/>
    </ligand>
</feature>
<dbReference type="Gene3D" id="3.30.1360.120">
    <property type="entry name" value="Probable tRNA modification gtpase trme, domain 1"/>
    <property type="match status" value="1"/>
</dbReference>
<dbReference type="HAMAP" id="MF_00379">
    <property type="entry name" value="GTPase_MnmE"/>
    <property type="match status" value="1"/>
</dbReference>
<feature type="binding site" evidence="7">
    <location>
        <position position="77"/>
    </location>
    <ligand>
        <name>(6S)-5-formyl-5,6,7,8-tetrahydrofolate</name>
        <dbReference type="ChEBI" id="CHEBI:57457"/>
    </ligand>
</feature>
<dbReference type="Pfam" id="PF12631">
    <property type="entry name" value="MnmE_helical"/>
    <property type="match status" value="1"/>
</dbReference>
<feature type="binding site" evidence="7">
    <location>
        <position position="248"/>
    </location>
    <ligand>
        <name>Mg(2+)</name>
        <dbReference type="ChEBI" id="CHEBI:18420"/>
    </ligand>
</feature>
<dbReference type="EC" id="3.6.-.-" evidence="7"/>
<dbReference type="Gene3D" id="1.20.120.430">
    <property type="entry name" value="tRNA modification GTPase MnmE domain 2"/>
    <property type="match status" value="1"/>
</dbReference>
<sequence length="423" mass="44987">MDTIFAVSSGRPPAAIAVLRISGPAAIAAGTRLAGSLPRPRHAAVRTLRDEAEQPLDQVLVLLFPAPNTATGEDLVELHLHGGRAVVAAVEQALAQQPGLRPAEPGEFTRRALSNGRIDLVQAQGLADLLEAETEQQRRLAIESADGAVSRMIQQWMTDLAQIGALVEASLDFDDEDDVSPVDSKLIDRQVDALATALRQTLARPAVERYRDGIRVVLVGPPNAGKSSLLNALIGRDAAIVSPIAGTTRDRVEAGIVRRGRIYTLVDTAGLRDATDDPIEQIGIARAREAVAAADIILDLSDSVAADPRAIPVHAQADRRSSPSHAALATSIHDLSTIDNLWSAIERRADHVLGEPDGPTFNEAQRHTIAVALTALQKLKDTPDLLLRAEELRTASRALAGLLGLDATEAMLDALFGRFCVGK</sequence>
<evidence type="ECO:0000256" key="7">
    <source>
        <dbReference type="HAMAP-Rule" id="MF_00379"/>
    </source>
</evidence>
<evidence type="ECO:0000256" key="6">
    <source>
        <dbReference type="ARBA" id="ARBA00023134"/>
    </source>
</evidence>
<dbReference type="InterPro" id="IPR025867">
    <property type="entry name" value="MnmE_helical"/>
</dbReference>
<dbReference type="InterPro" id="IPR031168">
    <property type="entry name" value="G_TrmE"/>
</dbReference>
<feature type="binding site" evidence="7">
    <location>
        <begin position="267"/>
        <end position="270"/>
    </location>
    <ligand>
        <name>GTP</name>
        <dbReference type="ChEBI" id="CHEBI:37565"/>
    </ligand>
</feature>
<keyword evidence="6 7" id="KW-0342">GTP-binding</keyword>
<evidence type="ECO:0000259" key="10">
    <source>
        <dbReference type="Pfam" id="PF12631"/>
    </source>
</evidence>
<evidence type="ECO:0000256" key="1">
    <source>
        <dbReference type="ARBA" id="ARBA00011043"/>
    </source>
</evidence>
<dbReference type="InterPro" id="IPR005225">
    <property type="entry name" value="Small_GTP-bd"/>
</dbReference>
<evidence type="ECO:0000259" key="8">
    <source>
        <dbReference type="Pfam" id="PF01926"/>
    </source>
</evidence>
<keyword evidence="3 7" id="KW-0547">Nucleotide-binding</keyword>
<dbReference type="GO" id="GO:0005737">
    <property type="term" value="C:cytoplasm"/>
    <property type="evidence" value="ECO:0007669"/>
    <property type="project" value="UniProtKB-SubCell"/>
</dbReference>
<dbReference type="InterPro" id="IPR027417">
    <property type="entry name" value="P-loop_NTPase"/>
</dbReference>
<dbReference type="Gene3D" id="3.40.50.300">
    <property type="entry name" value="P-loop containing nucleotide triphosphate hydrolases"/>
    <property type="match status" value="1"/>
</dbReference>
<evidence type="ECO:0000256" key="4">
    <source>
        <dbReference type="ARBA" id="ARBA00022801"/>
    </source>
</evidence>
<dbReference type="GO" id="GO:0002098">
    <property type="term" value="P:tRNA wobble uridine modification"/>
    <property type="evidence" value="ECO:0007669"/>
    <property type="project" value="TreeGrafter"/>
</dbReference>
<reference evidence="11 12" key="1">
    <citation type="submission" date="2017-03" db="EMBL/GenBank/DDBJ databases">
        <title>Genome sequence of Sphingomonas dokdonensis DSM 21029.</title>
        <authorList>
            <person name="Poehlein A."/>
            <person name="Wuebbeler J.H."/>
            <person name="Steinbuechel A."/>
            <person name="Daniel R."/>
        </authorList>
    </citation>
    <scope>NUCLEOTIDE SEQUENCE [LARGE SCALE GENOMIC DNA]</scope>
    <source>
        <strain evidence="11 12">DSM 21029</strain>
    </source>
</reference>
<keyword evidence="7" id="KW-0963">Cytoplasm</keyword>
<dbReference type="InterPro" id="IPR018948">
    <property type="entry name" value="GTP-bd_TrmE_N"/>
</dbReference>
<dbReference type="InterPro" id="IPR004520">
    <property type="entry name" value="GTPase_MnmE"/>
</dbReference>
<keyword evidence="4 7" id="KW-0378">Hydrolase</keyword>
<accession>A0A245ZKW8</accession>
<keyword evidence="5 7" id="KW-0630">Potassium</keyword>
<dbReference type="Proteomes" id="UP000197290">
    <property type="component" value="Unassembled WGS sequence"/>
</dbReference>
<feature type="domain" description="GTP-binding protein TrmE N-terminal" evidence="9">
    <location>
        <begin position="3"/>
        <end position="117"/>
    </location>
</feature>
<dbReference type="AlphaFoldDB" id="A0A245ZKW8"/>
<evidence type="ECO:0000256" key="5">
    <source>
        <dbReference type="ARBA" id="ARBA00022958"/>
    </source>
</evidence>
<dbReference type="FunFam" id="3.30.1360.120:FF:000007">
    <property type="entry name" value="tRNA modification GTPase GTPBP3, mitochondrial"/>
    <property type="match status" value="1"/>
</dbReference>
<dbReference type="SUPFAM" id="SSF103025">
    <property type="entry name" value="Folate-binding domain"/>
    <property type="match status" value="1"/>
</dbReference>
<dbReference type="GO" id="GO:0030488">
    <property type="term" value="P:tRNA methylation"/>
    <property type="evidence" value="ECO:0007669"/>
    <property type="project" value="TreeGrafter"/>
</dbReference>
<comment type="similarity">
    <text evidence="1 7">Belongs to the TRAFAC class TrmE-Era-EngA-EngB-Septin-like GTPase superfamily. TrmE GTPase family.</text>
</comment>
<feature type="binding site" evidence="7">
    <location>
        <begin position="223"/>
        <end position="228"/>
    </location>
    <ligand>
        <name>GTP</name>
        <dbReference type="ChEBI" id="CHEBI:37565"/>
    </ligand>
</feature>
<feature type="binding site" evidence="7">
    <location>
        <position position="247"/>
    </location>
    <ligand>
        <name>K(+)</name>
        <dbReference type="ChEBI" id="CHEBI:29103"/>
    </ligand>
</feature>
<comment type="caution">
    <text evidence="7">Lacks conserved residue(s) required for the propagation of feature annotation.</text>
</comment>
<comment type="subunit">
    <text evidence="7">Homodimer. Heterotetramer of two MnmE and two MnmG subunits.</text>
</comment>
<feature type="binding site" evidence="7">
    <location>
        <position position="117"/>
    </location>
    <ligand>
        <name>(6S)-5-formyl-5,6,7,8-tetrahydrofolate</name>
        <dbReference type="ChEBI" id="CHEBI:57457"/>
    </ligand>
</feature>
<protein>
    <recommendedName>
        <fullName evidence="7">tRNA modification GTPase MnmE</fullName>
        <ecNumber evidence="7">3.6.-.-</ecNumber>
    </recommendedName>
</protein>
<keyword evidence="12" id="KW-1185">Reference proteome</keyword>
<feature type="binding site" evidence="7">
    <location>
        <position position="423"/>
    </location>
    <ligand>
        <name>(6S)-5-formyl-5,6,7,8-tetrahydrofolate</name>
        <dbReference type="ChEBI" id="CHEBI:57457"/>
    </ligand>
</feature>
<dbReference type="InterPro" id="IPR027368">
    <property type="entry name" value="MnmE_dom2"/>
</dbReference>
<dbReference type="RefSeq" id="WP_088367360.1">
    <property type="nucleotide sequence ID" value="NZ_NBBI01000003.1"/>
</dbReference>
<dbReference type="SUPFAM" id="SSF52540">
    <property type="entry name" value="P-loop containing nucleoside triphosphate hydrolases"/>
    <property type="match status" value="1"/>
</dbReference>
<evidence type="ECO:0000313" key="12">
    <source>
        <dbReference type="Proteomes" id="UP000197290"/>
    </source>
</evidence>